<reference evidence="1 2" key="1">
    <citation type="submission" date="2018-03" db="EMBL/GenBank/DDBJ databases">
        <title>Genomic Encyclopedia of Archaeal and Bacterial Type Strains, Phase II (KMG-II): from individual species to whole genera.</title>
        <authorList>
            <person name="Goeker M."/>
        </authorList>
    </citation>
    <scope>NUCLEOTIDE SEQUENCE [LARGE SCALE GENOMIC DNA]</scope>
    <source>
        <strain evidence="1 2">DSM 27267</strain>
    </source>
</reference>
<gene>
    <name evidence="1" type="ORF">CLV93_10868</name>
</gene>
<name>A0A2P8C9M8_9BACT</name>
<evidence type="ECO:0000313" key="1">
    <source>
        <dbReference type="EMBL" id="PSK81670.1"/>
    </source>
</evidence>
<dbReference type="EMBL" id="PYGC01000008">
    <property type="protein sequence ID" value="PSK81670.1"/>
    <property type="molecule type" value="Genomic_DNA"/>
</dbReference>
<proteinExistence type="predicted"/>
<protein>
    <submittedName>
        <fullName evidence="1">Uncharacterized protein</fullName>
    </submittedName>
</protein>
<evidence type="ECO:0000313" key="2">
    <source>
        <dbReference type="Proteomes" id="UP000240621"/>
    </source>
</evidence>
<comment type="caution">
    <text evidence="1">The sequence shown here is derived from an EMBL/GenBank/DDBJ whole genome shotgun (WGS) entry which is preliminary data.</text>
</comment>
<sequence length="57" mass="6831">MLRRVFNLPQMLKKDKSYFSENAFDEKLTSYYLSRCILKALKSRYIKANRRTNIAPV</sequence>
<accession>A0A2P8C9M8</accession>
<dbReference type="Proteomes" id="UP000240621">
    <property type="component" value="Unassembled WGS sequence"/>
</dbReference>
<organism evidence="1 2">
    <name type="scientific">Prolixibacter denitrificans</name>
    <dbReference type="NCBI Taxonomy" id="1541063"/>
    <lineage>
        <taxon>Bacteria</taxon>
        <taxon>Pseudomonadati</taxon>
        <taxon>Bacteroidota</taxon>
        <taxon>Bacteroidia</taxon>
        <taxon>Marinilabiliales</taxon>
        <taxon>Prolixibacteraceae</taxon>
        <taxon>Prolixibacter</taxon>
    </lineage>
</organism>
<dbReference type="AlphaFoldDB" id="A0A2P8C9M8"/>